<sequence length="342" mass="35534">MHAVAGWLRSSFAADLSTSIDTLDSTRNRTDAGWDGPASEAFFAQALTTTDGASQLATAAADYAAKVDAFAAALQALHDGMRDIRSDAIDAGLDVIDDTIIEPIDDALRGTFDALERRVAQLRGDETAAGEQIKVDYIDAAAKTFFFGGSVAIGLAQAAMETRAWLMTSKAKDMYARAVQWAEFARTAPAGSPFSTVYRDFGFSDFLRNQADDLVRNADDLYSKAGRWGLRAGGGLAVLSIGYDIANGKPVDQAVVAGGLGFGAAVAAGAMIGTAIPFPGVGTAAGAIGGAFVGIITSGMVDDLYQNGFHSVADSINAGWNSADETATAIKDVTTGVWNAIF</sequence>
<keyword evidence="2" id="KW-1185">Reference proteome</keyword>
<evidence type="ECO:0000313" key="2">
    <source>
        <dbReference type="Proteomes" id="UP001456513"/>
    </source>
</evidence>
<comment type="caution">
    <text evidence="1">The sequence shown here is derived from an EMBL/GenBank/DDBJ whole genome shotgun (WGS) entry which is preliminary data.</text>
</comment>
<dbReference type="InterPro" id="IPR036689">
    <property type="entry name" value="ESAT-6-like_sf"/>
</dbReference>
<protein>
    <recommendedName>
        <fullName evidence="3">WXG100 family type VII secretion target</fullName>
    </recommendedName>
</protein>
<dbReference type="SUPFAM" id="SSF140453">
    <property type="entry name" value="EsxAB dimer-like"/>
    <property type="match status" value="1"/>
</dbReference>
<gene>
    <name evidence="1" type="ORF">AABD04_07985</name>
</gene>
<dbReference type="Gene3D" id="1.10.287.1060">
    <property type="entry name" value="ESAT-6-like"/>
    <property type="match status" value="1"/>
</dbReference>
<name>A0ABU9CWP2_9NOCA</name>
<dbReference type="EMBL" id="JBBPCN010000001">
    <property type="protein sequence ID" value="MEK8070785.1"/>
    <property type="molecule type" value="Genomic_DNA"/>
</dbReference>
<dbReference type="Proteomes" id="UP001456513">
    <property type="component" value="Unassembled WGS sequence"/>
</dbReference>
<dbReference type="RefSeq" id="WP_341440800.1">
    <property type="nucleotide sequence ID" value="NZ_JBBPCN010000001.1"/>
</dbReference>
<organism evidence="1 2">
    <name type="scientific">Rhodococcus navarretei</name>
    <dbReference type="NCBI Taxonomy" id="3128981"/>
    <lineage>
        <taxon>Bacteria</taxon>
        <taxon>Bacillati</taxon>
        <taxon>Actinomycetota</taxon>
        <taxon>Actinomycetes</taxon>
        <taxon>Mycobacteriales</taxon>
        <taxon>Nocardiaceae</taxon>
        <taxon>Rhodococcus</taxon>
    </lineage>
</organism>
<proteinExistence type="predicted"/>
<evidence type="ECO:0000313" key="1">
    <source>
        <dbReference type="EMBL" id="MEK8070785.1"/>
    </source>
</evidence>
<evidence type="ECO:0008006" key="3">
    <source>
        <dbReference type="Google" id="ProtNLM"/>
    </source>
</evidence>
<accession>A0ABU9CWP2</accession>
<reference evidence="1 2" key="1">
    <citation type="submission" date="2024-03" db="EMBL/GenBank/DDBJ databases">
        <title>Rhodococcus navarretei sp. nov. and Pseudarthrobacter quantumdoti sp. nov., two new species with the ability to biosynthesize Quantum Dots isolated from soil samples at Union Glacier, Antarctica.</title>
        <authorList>
            <person name="Vargas M."/>
        </authorList>
    </citation>
    <scope>NUCLEOTIDE SEQUENCE [LARGE SCALE GENOMIC DNA]</scope>
    <source>
        <strain evidence="1 2">EXRC-4A-4</strain>
    </source>
</reference>